<evidence type="ECO:0000256" key="1">
    <source>
        <dbReference type="ARBA" id="ARBA00022679"/>
    </source>
</evidence>
<dbReference type="PANTHER" id="PTHR43289:SF6">
    <property type="entry name" value="SERINE_THREONINE-PROTEIN KINASE NEKL-3"/>
    <property type="match status" value="1"/>
</dbReference>
<evidence type="ECO:0000259" key="6">
    <source>
        <dbReference type="PROSITE" id="PS50011"/>
    </source>
</evidence>
<feature type="domain" description="Protein kinase" evidence="6">
    <location>
        <begin position="7"/>
        <end position="283"/>
    </location>
</feature>
<feature type="compositionally biased region" description="Basic and acidic residues" evidence="5">
    <location>
        <begin position="347"/>
        <end position="360"/>
    </location>
</feature>
<dbReference type="Proteomes" id="UP001207654">
    <property type="component" value="Unassembled WGS sequence"/>
</dbReference>
<dbReference type="PROSITE" id="PS00109">
    <property type="entry name" value="PROTEIN_KINASE_TYR"/>
    <property type="match status" value="1"/>
</dbReference>
<keyword evidence="2" id="KW-0547">Nucleotide-binding</keyword>
<keyword evidence="1" id="KW-0808">Transferase</keyword>
<dbReference type="Pfam" id="PF08308">
    <property type="entry name" value="PEGA"/>
    <property type="match status" value="1"/>
</dbReference>
<gene>
    <name evidence="7" type="ORF">OV287_50025</name>
</gene>
<accession>A0ABT4AM27</accession>
<dbReference type="SUPFAM" id="SSF56112">
    <property type="entry name" value="Protein kinase-like (PK-like)"/>
    <property type="match status" value="1"/>
</dbReference>
<organism evidence="7 8">
    <name type="scientific">Archangium lansingense</name>
    <dbReference type="NCBI Taxonomy" id="2995310"/>
    <lineage>
        <taxon>Bacteria</taxon>
        <taxon>Pseudomonadati</taxon>
        <taxon>Myxococcota</taxon>
        <taxon>Myxococcia</taxon>
        <taxon>Myxococcales</taxon>
        <taxon>Cystobacterineae</taxon>
        <taxon>Archangiaceae</taxon>
        <taxon>Archangium</taxon>
    </lineage>
</organism>
<evidence type="ECO:0000256" key="4">
    <source>
        <dbReference type="ARBA" id="ARBA00022840"/>
    </source>
</evidence>
<dbReference type="Gene3D" id="3.30.200.20">
    <property type="entry name" value="Phosphorylase Kinase, domain 1"/>
    <property type="match status" value="1"/>
</dbReference>
<dbReference type="PROSITE" id="PS50011">
    <property type="entry name" value="PROTEIN_KINASE_DOM"/>
    <property type="match status" value="1"/>
</dbReference>
<proteinExistence type="predicted"/>
<feature type="region of interest" description="Disordered" evidence="5">
    <location>
        <begin position="304"/>
        <end position="387"/>
    </location>
</feature>
<dbReference type="Pfam" id="PF00069">
    <property type="entry name" value="Pkinase"/>
    <property type="match status" value="1"/>
</dbReference>
<evidence type="ECO:0000313" key="7">
    <source>
        <dbReference type="EMBL" id="MCY1082616.1"/>
    </source>
</evidence>
<dbReference type="InterPro" id="IPR000719">
    <property type="entry name" value="Prot_kinase_dom"/>
</dbReference>
<evidence type="ECO:0000313" key="8">
    <source>
        <dbReference type="Proteomes" id="UP001207654"/>
    </source>
</evidence>
<dbReference type="CDD" id="cd14014">
    <property type="entry name" value="STKc_PknB_like"/>
    <property type="match status" value="1"/>
</dbReference>
<keyword evidence="3 7" id="KW-0418">Kinase</keyword>
<feature type="region of interest" description="Disordered" evidence="5">
    <location>
        <begin position="403"/>
        <end position="435"/>
    </location>
</feature>
<keyword evidence="7" id="KW-0723">Serine/threonine-protein kinase</keyword>
<evidence type="ECO:0000256" key="5">
    <source>
        <dbReference type="SAM" id="MobiDB-lite"/>
    </source>
</evidence>
<comment type="caution">
    <text evidence="7">The sequence shown here is derived from an EMBL/GenBank/DDBJ whole genome shotgun (WGS) entry which is preliminary data.</text>
</comment>
<evidence type="ECO:0000256" key="2">
    <source>
        <dbReference type="ARBA" id="ARBA00022741"/>
    </source>
</evidence>
<dbReference type="InterPro" id="IPR008266">
    <property type="entry name" value="Tyr_kinase_AS"/>
</dbReference>
<dbReference type="EMBL" id="JAPNKA010000001">
    <property type="protein sequence ID" value="MCY1082616.1"/>
    <property type="molecule type" value="Genomic_DNA"/>
</dbReference>
<name>A0ABT4AM27_9BACT</name>
<dbReference type="PANTHER" id="PTHR43289">
    <property type="entry name" value="MITOGEN-ACTIVATED PROTEIN KINASE KINASE KINASE 20-RELATED"/>
    <property type="match status" value="1"/>
</dbReference>
<protein>
    <submittedName>
        <fullName evidence="7">Serine/threonine protein kinase</fullName>
    </submittedName>
</protein>
<sequence>MTQVGKYQLVSKLATGGMAEVFLARVEGPMGFEKTLVLKRILPHLAEDPTFVGMFFTEARVAAQLNHPHIVQIFDFGQADGTYYLAMEYIDGPDLRTLSARAIQAGVPLPPTFCAKVISAVCEGLAFAHDFVDPSSGRHLELIHRDISTDNILLSRQGAVKVVDFGIAKASNQSHKTKTGLIKGKIAYMPVEQLQGQQLDRRADVYALGVVLYELLTGQLPFEATTDVSMMQAILFEPLVPAASRRPDLPEALCSILDRALAKVREQRYPDCITFQADLERFILSTGQSVGARDLAQCVERLCPRNSGPARPSPTGEKDIGFNATAMSPMRTPTGEPRPGSMAAPLDADKDSRTHTDRTHHQTALSHPSAQDKEPPLAPTLISPSRRDLPAVHTGQYKELPLAPTAISPSRNDLPAVSPATTDTQKPAAPAQTERFEKEDVALGIRQSRARLGLAVGGLVLLAAGSGVVLFRSNTAPPAPMQAAPTPAPEPKPVAVAPPPAEPPVAEKVAPPTGPQPVEASAPVAAGEKPSPEPTPQESTEAQPTRRKGAQKAKLEFRIRPYATVFLDGKPIGQTPFAPVQVSVGPHTVRLINRDLDKDITRTIEVKAGQPNIVKQDLTAD</sequence>
<reference evidence="7 8" key="1">
    <citation type="submission" date="2022-11" db="EMBL/GenBank/DDBJ databases">
        <title>Minimal conservation of predation-associated metabolite biosynthetic gene clusters underscores biosynthetic potential of Myxococcota including descriptions for ten novel species: Archangium lansinium sp. nov., Myxococcus landrumus sp. nov., Nannocystis bai.</title>
        <authorList>
            <person name="Ahearne A."/>
            <person name="Stevens C."/>
            <person name="Phillips K."/>
        </authorList>
    </citation>
    <scope>NUCLEOTIDE SEQUENCE [LARGE SCALE GENOMIC DNA]</scope>
    <source>
        <strain evidence="7 8">MIWBW</strain>
    </source>
</reference>
<dbReference type="InterPro" id="IPR011009">
    <property type="entry name" value="Kinase-like_dom_sf"/>
</dbReference>
<dbReference type="GO" id="GO:0004674">
    <property type="term" value="F:protein serine/threonine kinase activity"/>
    <property type="evidence" value="ECO:0007669"/>
    <property type="project" value="UniProtKB-KW"/>
</dbReference>
<dbReference type="InterPro" id="IPR013229">
    <property type="entry name" value="PEGA"/>
</dbReference>
<keyword evidence="8" id="KW-1185">Reference proteome</keyword>
<keyword evidence="4" id="KW-0067">ATP-binding</keyword>
<feature type="region of interest" description="Disordered" evidence="5">
    <location>
        <begin position="477"/>
        <end position="554"/>
    </location>
</feature>
<evidence type="ECO:0000256" key="3">
    <source>
        <dbReference type="ARBA" id="ARBA00022777"/>
    </source>
</evidence>
<feature type="compositionally biased region" description="Pro residues" evidence="5">
    <location>
        <begin position="486"/>
        <end position="503"/>
    </location>
</feature>
<dbReference type="Gene3D" id="1.10.510.10">
    <property type="entry name" value="Transferase(Phosphotransferase) domain 1"/>
    <property type="match status" value="1"/>
</dbReference>